<feature type="region of interest" description="Disordered" evidence="1">
    <location>
        <begin position="41"/>
        <end position="69"/>
    </location>
</feature>
<protein>
    <submittedName>
        <fullName evidence="3">Uncharacterized protein</fullName>
    </submittedName>
</protein>
<keyword evidence="2" id="KW-1133">Transmembrane helix</keyword>
<feature type="compositionally biased region" description="Basic and acidic residues" evidence="1">
    <location>
        <begin position="41"/>
        <end position="51"/>
    </location>
</feature>
<evidence type="ECO:0000313" key="4">
    <source>
        <dbReference type="Proteomes" id="UP000516380"/>
    </source>
</evidence>
<evidence type="ECO:0000256" key="2">
    <source>
        <dbReference type="SAM" id="Phobius"/>
    </source>
</evidence>
<feature type="transmembrane region" description="Helical" evidence="2">
    <location>
        <begin position="6"/>
        <end position="36"/>
    </location>
</feature>
<reference evidence="3 4" key="1">
    <citation type="submission" date="2020-07" db="EMBL/GenBank/DDBJ databases">
        <title>Mycobacterium kansasii (former subtype) with zoonotic potential isolated from diseased indoor pet cat, Japan.</title>
        <authorList>
            <person name="Fukano H."/>
            <person name="Terazono T."/>
            <person name="Hoshino Y."/>
        </authorList>
    </citation>
    <scope>NUCLEOTIDE SEQUENCE [LARGE SCALE GENOMIC DNA]</scope>
    <source>
        <strain evidence="3 4">Kuro-I</strain>
    </source>
</reference>
<accession>A0A7G1IN39</accession>
<evidence type="ECO:0000313" key="3">
    <source>
        <dbReference type="EMBL" id="BCI92401.1"/>
    </source>
</evidence>
<keyword evidence="2" id="KW-0812">Transmembrane</keyword>
<sequence>MRVGVSPVFPVFCGVISVAGSLVVGIAGIQFAFVAVGEPRFRSPEQSRKGDPPQPRPGIGEVALSVTPA</sequence>
<dbReference type="AlphaFoldDB" id="A0A7G1IN39"/>
<keyword evidence="2" id="KW-0472">Membrane</keyword>
<keyword evidence="4" id="KW-1185">Reference proteome</keyword>
<gene>
    <name evidence="3" type="ORF">NIIDMKKI_76070</name>
</gene>
<organism evidence="3 4">
    <name type="scientific">Mycobacterium kansasii</name>
    <dbReference type="NCBI Taxonomy" id="1768"/>
    <lineage>
        <taxon>Bacteria</taxon>
        <taxon>Bacillati</taxon>
        <taxon>Actinomycetota</taxon>
        <taxon>Actinomycetes</taxon>
        <taxon>Mycobacteriales</taxon>
        <taxon>Mycobacteriaceae</taxon>
        <taxon>Mycobacterium</taxon>
    </lineage>
</organism>
<dbReference type="EMBL" id="AP023343">
    <property type="protein sequence ID" value="BCI92401.1"/>
    <property type="molecule type" value="Genomic_DNA"/>
</dbReference>
<dbReference type="Proteomes" id="UP000516380">
    <property type="component" value="Chromosome"/>
</dbReference>
<evidence type="ECO:0000256" key="1">
    <source>
        <dbReference type="SAM" id="MobiDB-lite"/>
    </source>
</evidence>
<name>A0A7G1IN39_MYCKA</name>
<proteinExistence type="predicted"/>